<keyword evidence="2" id="KW-1185">Reference proteome</keyword>
<reference evidence="1" key="1">
    <citation type="submission" date="2018-11" db="EMBL/GenBank/DDBJ databases">
        <authorList>
            <consortium name="Pathogen Informatics"/>
        </authorList>
    </citation>
    <scope>NUCLEOTIDE SEQUENCE</scope>
</reference>
<gene>
    <name evidence="1" type="ORF">PXEA_LOCUS28203</name>
</gene>
<protein>
    <submittedName>
        <fullName evidence="1">Uncharacterized protein</fullName>
    </submittedName>
</protein>
<evidence type="ECO:0000313" key="2">
    <source>
        <dbReference type="Proteomes" id="UP000784294"/>
    </source>
</evidence>
<name>A0A448XEN1_9PLAT</name>
<dbReference type="AlphaFoldDB" id="A0A448XEN1"/>
<proteinExistence type="predicted"/>
<organism evidence="1 2">
    <name type="scientific">Protopolystoma xenopodis</name>
    <dbReference type="NCBI Taxonomy" id="117903"/>
    <lineage>
        <taxon>Eukaryota</taxon>
        <taxon>Metazoa</taxon>
        <taxon>Spiralia</taxon>
        <taxon>Lophotrochozoa</taxon>
        <taxon>Platyhelminthes</taxon>
        <taxon>Monogenea</taxon>
        <taxon>Polyopisthocotylea</taxon>
        <taxon>Polystomatidea</taxon>
        <taxon>Polystomatidae</taxon>
        <taxon>Protopolystoma</taxon>
    </lineage>
</organism>
<dbReference type="EMBL" id="CAAALY010248339">
    <property type="protein sequence ID" value="VEL34763.1"/>
    <property type="molecule type" value="Genomic_DNA"/>
</dbReference>
<comment type="caution">
    <text evidence="1">The sequence shown here is derived from an EMBL/GenBank/DDBJ whole genome shotgun (WGS) entry which is preliminary data.</text>
</comment>
<accession>A0A448XEN1</accession>
<evidence type="ECO:0000313" key="1">
    <source>
        <dbReference type="EMBL" id="VEL34763.1"/>
    </source>
</evidence>
<sequence length="127" mass="14018">MPTPVPRRLLLARLQTHDSVVLFPTLCLSLWGHVYGLIHNGWCENAPLLFFPSSIASGTLLSSFTSAFPSNPGALRCSCVSRLVCPVVKPVTSRLLFRHRHKKYTQTPTHTHLGSIFGPPILLALSF</sequence>
<dbReference type="Proteomes" id="UP000784294">
    <property type="component" value="Unassembled WGS sequence"/>
</dbReference>